<name>A0AAV7J7S6_COTGL</name>
<dbReference type="EMBL" id="JAHXZJ010000001">
    <property type="protein sequence ID" value="KAH0569165.1"/>
    <property type="molecule type" value="Genomic_DNA"/>
</dbReference>
<protein>
    <submittedName>
        <fullName evidence="1">Uncharacterized protein</fullName>
    </submittedName>
</protein>
<sequence>MLLGRARWLPVIQDPRMILLIKWRRVLSPCIGIAPHVEPRYKVYKGLCGEGISGVVYYAPLYSPSRIERGLERAGEKMEIGGRWMQNAEPQPSDYRVALEVSNDLHPVEAGQENIKLEQHTQL</sequence>
<evidence type="ECO:0000313" key="1">
    <source>
        <dbReference type="EMBL" id="KAH0569165.1"/>
    </source>
</evidence>
<proteinExistence type="predicted"/>
<comment type="caution">
    <text evidence="1">The sequence shown here is derived from an EMBL/GenBank/DDBJ whole genome shotgun (WGS) entry which is preliminary data.</text>
</comment>
<keyword evidence="2" id="KW-1185">Reference proteome</keyword>
<reference evidence="1 2" key="1">
    <citation type="journal article" date="2021" name="J. Hered.">
        <title>A chromosome-level genome assembly of the parasitoid wasp, Cotesia glomerata (Hymenoptera: Braconidae).</title>
        <authorList>
            <person name="Pinto B.J."/>
            <person name="Weis J.J."/>
            <person name="Gamble T."/>
            <person name="Ode P.J."/>
            <person name="Paul R."/>
            <person name="Zaspel J.M."/>
        </authorList>
    </citation>
    <scope>NUCLEOTIDE SEQUENCE [LARGE SCALE GENOMIC DNA]</scope>
    <source>
        <strain evidence="1">CgM1</strain>
    </source>
</reference>
<organism evidence="1 2">
    <name type="scientific">Cotesia glomerata</name>
    <name type="common">Lepidopteran parasitic wasp</name>
    <name type="synonym">Apanteles glomeratus</name>
    <dbReference type="NCBI Taxonomy" id="32391"/>
    <lineage>
        <taxon>Eukaryota</taxon>
        <taxon>Metazoa</taxon>
        <taxon>Ecdysozoa</taxon>
        <taxon>Arthropoda</taxon>
        <taxon>Hexapoda</taxon>
        <taxon>Insecta</taxon>
        <taxon>Pterygota</taxon>
        <taxon>Neoptera</taxon>
        <taxon>Endopterygota</taxon>
        <taxon>Hymenoptera</taxon>
        <taxon>Apocrita</taxon>
        <taxon>Ichneumonoidea</taxon>
        <taxon>Braconidae</taxon>
        <taxon>Microgastrinae</taxon>
        <taxon>Cotesia</taxon>
    </lineage>
</organism>
<accession>A0AAV7J7S6</accession>
<dbReference type="Proteomes" id="UP000826195">
    <property type="component" value="Unassembled WGS sequence"/>
</dbReference>
<gene>
    <name evidence="1" type="ORF">KQX54_021875</name>
</gene>
<evidence type="ECO:0000313" key="2">
    <source>
        <dbReference type="Proteomes" id="UP000826195"/>
    </source>
</evidence>
<dbReference type="AlphaFoldDB" id="A0AAV7J7S6"/>